<dbReference type="GO" id="GO:0007059">
    <property type="term" value="P:chromosome segregation"/>
    <property type="evidence" value="ECO:0007669"/>
    <property type="project" value="UniProtKB-KW"/>
</dbReference>
<feature type="domain" description="N-acetyltransferase" evidence="11">
    <location>
        <begin position="107"/>
        <end position="271"/>
    </location>
</feature>
<keyword evidence="2" id="KW-0808">Transferase</keyword>
<dbReference type="PANTHER" id="PTHR14744">
    <property type="entry name" value="N-ALPHA-ACETYLTRANSFERASE 60"/>
    <property type="match status" value="1"/>
</dbReference>
<dbReference type="InterPro" id="IPR045141">
    <property type="entry name" value="NAA60-like"/>
</dbReference>
<comment type="catalytic activity">
    <reaction evidence="9">
        <text>L-lysyl-[protein] + acetyl-CoA = N(6)-acetyl-L-lysyl-[protein] + CoA + H(+)</text>
        <dbReference type="Rhea" id="RHEA:45948"/>
        <dbReference type="Rhea" id="RHEA-COMP:9752"/>
        <dbReference type="Rhea" id="RHEA-COMP:10731"/>
        <dbReference type="ChEBI" id="CHEBI:15378"/>
        <dbReference type="ChEBI" id="CHEBI:29969"/>
        <dbReference type="ChEBI" id="CHEBI:57287"/>
        <dbReference type="ChEBI" id="CHEBI:57288"/>
        <dbReference type="ChEBI" id="CHEBI:61930"/>
        <dbReference type="EC" id="2.3.1.48"/>
    </reaction>
</comment>
<keyword evidence="4" id="KW-0156">Chromatin regulator</keyword>
<evidence type="ECO:0000256" key="8">
    <source>
        <dbReference type="ARBA" id="ARBA00026144"/>
    </source>
</evidence>
<dbReference type="WBParaSite" id="BPAG_0000932401-mRNA-1">
    <property type="protein sequence ID" value="BPAG_0000932401-mRNA-1"/>
    <property type="gene ID" value="BPAG_0000932401"/>
</dbReference>
<sequence length="389" mass="43909">MNSKNQSNPSTSHAISKHSKQTLVQSMAALNSSVLLTALISSVVQLESSFVAIALILRRGSDCYQTLAIWRTSKEMKNWRETLDDREAVKCLINGPGSSNMRQDKNCSIRSLCMHDMDTVKTICLESFPIQYPDCWFEEVLNGKLISFGITYEGALAAILVAELKILSQCNAEDRDLLSGNCLPVVYILSVAVRPPYRRRGFASRLLDHLMFMVVQRPPYPKAVYLHVLATNYGAINFYKKRGFCHHTTLLNYYRINDTFGDGLTFVLYANGACAPWSVYELCSLFSTVLCFPLRIILKMKYILRLKLFDVIQVKTLSLVCSVLAVGTVKNYIGSKDLADTADQAYEQHSLDRSGDNSVDVTYYWSGMIMTVLAVHNDDVFFVYFSRTF</sequence>
<evidence type="ECO:0000256" key="3">
    <source>
        <dbReference type="ARBA" id="ARBA00022829"/>
    </source>
</evidence>
<evidence type="ECO:0000256" key="6">
    <source>
        <dbReference type="ARBA" id="ARBA00025774"/>
    </source>
</evidence>
<keyword evidence="3" id="KW-0159">Chromosome partition</keyword>
<evidence type="ECO:0000256" key="10">
    <source>
        <dbReference type="ARBA" id="ARBA00048848"/>
    </source>
</evidence>
<dbReference type="Pfam" id="PF00583">
    <property type="entry name" value="Acetyltransf_1"/>
    <property type="match status" value="1"/>
</dbReference>
<protein>
    <recommendedName>
        <fullName evidence="8">N-alpha-acetyltransferase 60</fullName>
        <ecNumber evidence="7">2.3.1.259</ecNumber>
        <ecNumber evidence="1">2.3.1.48</ecNumber>
    </recommendedName>
</protein>
<dbReference type="EMBL" id="UZAD01013151">
    <property type="protein sequence ID" value="VDN90472.1"/>
    <property type="molecule type" value="Genomic_DNA"/>
</dbReference>
<evidence type="ECO:0000313" key="12">
    <source>
        <dbReference type="EMBL" id="VDN90472.1"/>
    </source>
</evidence>
<dbReference type="PANTHER" id="PTHR14744:SF15">
    <property type="entry name" value="N-ALPHA-ACETYLTRANSFERASE 60"/>
    <property type="match status" value="1"/>
</dbReference>
<dbReference type="GO" id="GO:0000139">
    <property type="term" value="C:Golgi membrane"/>
    <property type="evidence" value="ECO:0007669"/>
    <property type="project" value="TreeGrafter"/>
</dbReference>
<dbReference type="SUPFAM" id="SSF55729">
    <property type="entry name" value="Acyl-CoA N-acyltransferases (Nat)"/>
    <property type="match status" value="1"/>
</dbReference>
<dbReference type="EC" id="2.3.1.259" evidence="7"/>
<organism evidence="14">
    <name type="scientific">Brugia pahangi</name>
    <name type="common">Filarial nematode worm</name>
    <dbReference type="NCBI Taxonomy" id="6280"/>
    <lineage>
        <taxon>Eukaryota</taxon>
        <taxon>Metazoa</taxon>
        <taxon>Ecdysozoa</taxon>
        <taxon>Nematoda</taxon>
        <taxon>Chromadorea</taxon>
        <taxon>Rhabditida</taxon>
        <taxon>Spirurina</taxon>
        <taxon>Spiruromorpha</taxon>
        <taxon>Filarioidea</taxon>
        <taxon>Onchocercidae</taxon>
        <taxon>Brugia</taxon>
    </lineage>
</organism>
<dbReference type="Proteomes" id="UP000278627">
    <property type="component" value="Unassembled WGS sequence"/>
</dbReference>
<gene>
    <name evidence="12" type="ORF">BPAG_LOCUS9286</name>
</gene>
<reference evidence="12 13" key="2">
    <citation type="submission" date="2018-11" db="EMBL/GenBank/DDBJ databases">
        <authorList>
            <consortium name="Pathogen Informatics"/>
        </authorList>
    </citation>
    <scope>NUCLEOTIDE SEQUENCE [LARGE SCALE GENOMIC DNA]</scope>
</reference>
<dbReference type="AlphaFoldDB" id="A0A0N4TLP7"/>
<dbReference type="Gene3D" id="3.40.630.30">
    <property type="match status" value="1"/>
</dbReference>
<evidence type="ECO:0000313" key="13">
    <source>
        <dbReference type="Proteomes" id="UP000278627"/>
    </source>
</evidence>
<reference evidence="14" key="1">
    <citation type="submission" date="2017-02" db="UniProtKB">
        <authorList>
            <consortium name="WormBaseParasite"/>
        </authorList>
    </citation>
    <scope>IDENTIFICATION</scope>
</reference>
<evidence type="ECO:0000256" key="2">
    <source>
        <dbReference type="ARBA" id="ARBA00022679"/>
    </source>
</evidence>
<evidence type="ECO:0000256" key="1">
    <source>
        <dbReference type="ARBA" id="ARBA00013184"/>
    </source>
</evidence>
<name>A0A0N4TLP7_BRUPA</name>
<proteinExistence type="inferred from homology"/>
<comment type="catalytic activity">
    <reaction evidence="10">
        <text>N-terminal L-methionyl-[transmembrane protein] + acetyl-CoA = N-terminal N(alpha)-acetyl-L-methionyl-[transmembrane protein] + CoA + H(+)</text>
        <dbReference type="Rhea" id="RHEA:50604"/>
        <dbReference type="Rhea" id="RHEA-COMP:12745"/>
        <dbReference type="Rhea" id="RHEA-COMP:12746"/>
        <dbReference type="ChEBI" id="CHEBI:15378"/>
        <dbReference type="ChEBI" id="CHEBI:57287"/>
        <dbReference type="ChEBI" id="CHEBI:57288"/>
        <dbReference type="ChEBI" id="CHEBI:64731"/>
        <dbReference type="ChEBI" id="CHEBI:133414"/>
        <dbReference type="EC" id="2.3.1.259"/>
    </reaction>
</comment>
<dbReference type="CDD" id="cd04301">
    <property type="entry name" value="NAT_SF"/>
    <property type="match status" value="1"/>
</dbReference>
<dbReference type="GO" id="GO:0004402">
    <property type="term" value="F:histone acetyltransferase activity"/>
    <property type="evidence" value="ECO:0007669"/>
    <property type="project" value="TreeGrafter"/>
</dbReference>
<evidence type="ECO:0000256" key="4">
    <source>
        <dbReference type="ARBA" id="ARBA00022853"/>
    </source>
</evidence>
<evidence type="ECO:0000313" key="14">
    <source>
        <dbReference type="WBParaSite" id="BPAG_0000932401-mRNA-1"/>
    </source>
</evidence>
<keyword evidence="5" id="KW-0012">Acyltransferase</keyword>
<evidence type="ECO:0000256" key="7">
    <source>
        <dbReference type="ARBA" id="ARBA00026111"/>
    </source>
</evidence>
<evidence type="ECO:0000256" key="5">
    <source>
        <dbReference type="ARBA" id="ARBA00023315"/>
    </source>
</evidence>
<dbReference type="PROSITE" id="PS51186">
    <property type="entry name" value="GNAT"/>
    <property type="match status" value="1"/>
</dbReference>
<keyword evidence="13" id="KW-1185">Reference proteome</keyword>
<evidence type="ECO:0000259" key="11">
    <source>
        <dbReference type="PROSITE" id="PS51186"/>
    </source>
</evidence>
<accession>A0A0N4TLP7</accession>
<dbReference type="InterPro" id="IPR000182">
    <property type="entry name" value="GNAT_dom"/>
</dbReference>
<evidence type="ECO:0000256" key="9">
    <source>
        <dbReference type="ARBA" id="ARBA00048017"/>
    </source>
</evidence>
<dbReference type="GO" id="GO:0120518">
    <property type="term" value="F:protein N-terminal-methionine acetyltransferase activity"/>
    <property type="evidence" value="ECO:0007669"/>
    <property type="project" value="UniProtKB-EC"/>
</dbReference>
<comment type="similarity">
    <text evidence="6">Belongs to the acetyltransferase family. NAA60 subfamily.</text>
</comment>
<dbReference type="STRING" id="6280.A0A0N4TLP7"/>
<dbReference type="InterPro" id="IPR016181">
    <property type="entry name" value="Acyl_CoA_acyltransferase"/>
</dbReference>
<dbReference type="EC" id="2.3.1.48" evidence="1"/>